<dbReference type="Proteomes" id="UP000811609">
    <property type="component" value="Chromosome 1"/>
</dbReference>
<comment type="caution">
    <text evidence="1">The sequence shown here is derived from an EMBL/GenBank/DDBJ whole genome shotgun (WGS) entry which is preliminary data.</text>
</comment>
<proteinExistence type="predicted"/>
<sequence length="136" mass="14850">MALVEYRRGGRQNCIFILEDKDGRGWRKLAEVLREAGREGCLVGLAPPATTVASSAQSYVESLQQQRVPDCFRELAKLGAVSNILVRLRGSAIISIGAQSLEGGGRGAVDLNKDMVLWALSDLQRHRNDVQLNISC</sequence>
<protein>
    <submittedName>
        <fullName evidence="1">Uncharacterized protein</fullName>
    </submittedName>
</protein>
<organism evidence="1 2">
    <name type="scientific">Carya illinoinensis</name>
    <name type="common">Pecan</name>
    <dbReference type="NCBI Taxonomy" id="32201"/>
    <lineage>
        <taxon>Eukaryota</taxon>
        <taxon>Viridiplantae</taxon>
        <taxon>Streptophyta</taxon>
        <taxon>Embryophyta</taxon>
        <taxon>Tracheophyta</taxon>
        <taxon>Spermatophyta</taxon>
        <taxon>Magnoliopsida</taxon>
        <taxon>eudicotyledons</taxon>
        <taxon>Gunneridae</taxon>
        <taxon>Pentapetalae</taxon>
        <taxon>rosids</taxon>
        <taxon>fabids</taxon>
        <taxon>Fagales</taxon>
        <taxon>Juglandaceae</taxon>
        <taxon>Carya</taxon>
    </lineage>
</organism>
<accession>A0A8T1RIM9</accession>
<gene>
    <name evidence="1" type="ORF">CIPAW_01G088500</name>
</gene>
<dbReference type="AlphaFoldDB" id="A0A8T1RIM9"/>
<keyword evidence="2" id="KW-1185">Reference proteome</keyword>
<reference evidence="1" key="1">
    <citation type="submission" date="2020-12" db="EMBL/GenBank/DDBJ databases">
        <title>WGS assembly of Carya illinoinensis cv. Pawnee.</title>
        <authorList>
            <person name="Platts A."/>
            <person name="Shu S."/>
            <person name="Wright S."/>
            <person name="Barry K."/>
            <person name="Edger P."/>
            <person name="Pires J.C."/>
            <person name="Schmutz J."/>
        </authorList>
    </citation>
    <scope>NUCLEOTIDE SEQUENCE</scope>
    <source>
        <tissue evidence="1">Leaf</tissue>
    </source>
</reference>
<dbReference type="EMBL" id="CM031809">
    <property type="protein sequence ID" value="KAG6667250.1"/>
    <property type="molecule type" value="Genomic_DNA"/>
</dbReference>
<name>A0A8T1RIM9_CARIL</name>
<evidence type="ECO:0000313" key="1">
    <source>
        <dbReference type="EMBL" id="KAG6667250.1"/>
    </source>
</evidence>
<evidence type="ECO:0000313" key="2">
    <source>
        <dbReference type="Proteomes" id="UP000811609"/>
    </source>
</evidence>